<keyword evidence="3" id="KW-1185">Reference proteome</keyword>
<dbReference type="AlphaFoldDB" id="A0A1B2HWP4"/>
<evidence type="ECO:0000256" key="1">
    <source>
        <dbReference type="SAM" id="Phobius"/>
    </source>
</evidence>
<dbReference type="EMBL" id="CP016793">
    <property type="protein sequence ID" value="ANZ42156.1"/>
    <property type="molecule type" value="Genomic_DNA"/>
</dbReference>
<dbReference type="KEGG" id="led:BBK82_45715"/>
<keyword evidence="1" id="KW-1133">Transmembrane helix</keyword>
<sequence length="141" mass="14780">MSLSVLGDLNWLAVLVATLAYYGLGAIWYAESVFGRAWRRSLGWDLTPPENTGHRVYTIPLATCFGATLATAVLGVATGTDNVLEGLLLGLVVGVGIAFPVMFVSGVFDTTKPAPKTFVAVGAGFHVIGLSLVGAILGQWR</sequence>
<dbReference type="STRING" id="1586287.BBK82_45715"/>
<name>A0A1B2HWP4_9PSEU</name>
<evidence type="ECO:0008006" key="4">
    <source>
        <dbReference type="Google" id="ProtNLM"/>
    </source>
</evidence>
<dbReference type="Pfam" id="PF08570">
    <property type="entry name" value="DUF1761"/>
    <property type="match status" value="1"/>
</dbReference>
<evidence type="ECO:0000313" key="3">
    <source>
        <dbReference type="Proteomes" id="UP000093053"/>
    </source>
</evidence>
<dbReference type="InterPro" id="IPR013879">
    <property type="entry name" value="DUF1761"/>
</dbReference>
<protein>
    <recommendedName>
        <fullName evidence="4">DUF1761 domain-containing protein</fullName>
    </recommendedName>
</protein>
<dbReference type="Proteomes" id="UP000093053">
    <property type="component" value="Chromosome"/>
</dbReference>
<proteinExistence type="predicted"/>
<feature type="transmembrane region" description="Helical" evidence="1">
    <location>
        <begin position="12"/>
        <end position="30"/>
    </location>
</feature>
<keyword evidence="1" id="KW-0812">Transmembrane</keyword>
<keyword evidence="1" id="KW-0472">Membrane</keyword>
<feature type="transmembrane region" description="Helical" evidence="1">
    <location>
        <begin position="56"/>
        <end position="77"/>
    </location>
</feature>
<evidence type="ECO:0000313" key="2">
    <source>
        <dbReference type="EMBL" id="ANZ42156.1"/>
    </source>
</evidence>
<gene>
    <name evidence="2" type="ORF">BBK82_45715</name>
</gene>
<organism evidence="2 3">
    <name type="scientific">Lentzea guizhouensis</name>
    <dbReference type="NCBI Taxonomy" id="1586287"/>
    <lineage>
        <taxon>Bacteria</taxon>
        <taxon>Bacillati</taxon>
        <taxon>Actinomycetota</taxon>
        <taxon>Actinomycetes</taxon>
        <taxon>Pseudonocardiales</taxon>
        <taxon>Pseudonocardiaceae</taxon>
        <taxon>Lentzea</taxon>
    </lineage>
</organism>
<accession>A0A1B2HWP4</accession>
<dbReference type="RefSeq" id="WP_065920490.1">
    <property type="nucleotide sequence ID" value="NZ_CP016793.1"/>
</dbReference>
<reference evidence="2 3" key="1">
    <citation type="submission" date="2016-07" db="EMBL/GenBank/DDBJ databases">
        <title>Complete genome sequence of the Lentzea guizhouensis DHS C013.</title>
        <authorList>
            <person name="Cao C."/>
        </authorList>
    </citation>
    <scope>NUCLEOTIDE SEQUENCE [LARGE SCALE GENOMIC DNA]</scope>
    <source>
        <strain evidence="2 3">DHS C013</strain>
    </source>
</reference>
<feature type="transmembrane region" description="Helical" evidence="1">
    <location>
        <begin position="83"/>
        <end position="105"/>
    </location>
</feature>
<feature type="transmembrane region" description="Helical" evidence="1">
    <location>
        <begin position="117"/>
        <end position="140"/>
    </location>
</feature>